<dbReference type="STRING" id="1550241.MA03_03400"/>
<keyword evidence="5" id="KW-0521">NADP</keyword>
<dbReference type="Proteomes" id="UP000067434">
    <property type="component" value="Chromosome"/>
</dbReference>
<dbReference type="Gene3D" id="3.40.605.10">
    <property type="entry name" value="Aldehyde Dehydrogenase, Chain A, domain 1"/>
    <property type="match status" value="1"/>
</dbReference>
<dbReference type="HOGENOM" id="CLU_557386_0_0_2"/>
<evidence type="ECO:0000256" key="6">
    <source>
        <dbReference type="ARBA" id="ARBA00023223"/>
    </source>
</evidence>
<dbReference type="GO" id="GO:0008218">
    <property type="term" value="P:bioluminescence"/>
    <property type="evidence" value="ECO:0007669"/>
    <property type="project" value="UniProtKB-KW"/>
</dbReference>
<evidence type="ECO:0000256" key="3">
    <source>
        <dbReference type="ARBA" id="ARBA00010915"/>
    </source>
</evidence>
<evidence type="ECO:0000256" key="1">
    <source>
        <dbReference type="ARBA" id="ARBA00003277"/>
    </source>
</evidence>
<evidence type="ECO:0000313" key="9">
    <source>
        <dbReference type="Proteomes" id="UP000067434"/>
    </source>
</evidence>
<dbReference type="EC" id="1.2.1.50" evidence="4"/>
<dbReference type="KEGG" id="thf:MA03_03400"/>
<proteinExistence type="inferred from homology"/>
<dbReference type="InterPro" id="IPR016161">
    <property type="entry name" value="Ald_DH/histidinol_DH"/>
</dbReference>
<protein>
    <recommendedName>
        <fullName evidence="4">long-chain-fatty-acyl-CoA reductase</fullName>
        <ecNumber evidence="4">1.2.1.50</ecNumber>
    </recommendedName>
</protein>
<reference evidence="8 9" key="1">
    <citation type="journal article" date="2015" name="Stand. Genomic Sci.">
        <title>Complete genome sequence of and proposal of Thermofilum uzonense sp. nov. a novel hyperthermophilic crenarchaeon and emended description of the genus Thermofilum.</title>
        <authorList>
            <person name="Toshchakov S.V."/>
            <person name="Korzhenkov A.A."/>
            <person name="Samarov N.I."/>
            <person name="Mazunin I.O."/>
            <person name="Mozhey O.I."/>
            <person name="Shmyr I.S."/>
            <person name="Derbikova K.S."/>
            <person name="Taranov E.A."/>
            <person name="Dominova I.N."/>
            <person name="Bonch-Osmolovskaya E.A."/>
            <person name="Patrushev M.V."/>
            <person name="Podosokorskaya O.A."/>
            <person name="Kublanov I.V."/>
        </authorList>
    </citation>
    <scope>NUCLEOTIDE SEQUENCE [LARGE SCALE GENOMIC DNA]</scope>
    <source>
        <strain evidence="8 9">1807-2</strain>
    </source>
</reference>
<evidence type="ECO:0000256" key="4">
    <source>
        <dbReference type="ARBA" id="ARBA00013020"/>
    </source>
</evidence>
<dbReference type="Pfam" id="PF05893">
    <property type="entry name" value="LuxC"/>
    <property type="match status" value="1"/>
</dbReference>
<evidence type="ECO:0000256" key="2">
    <source>
        <dbReference type="ARBA" id="ARBA00004908"/>
    </source>
</evidence>
<comment type="similarity">
    <text evidence="3">Belongs to the LuxC family.</text>
</comment>
<comment type="pathway">
    <text evidence="2">Lipid metabolism; fatty acid reduction for biolumincescence.</text>
</comment>
<sequence>MSIEVPVFYPGIDSKGIEHVKHEDLVLHEVKADWLIPLLKAAPSTQQELANTPLKQRLKAISMLGEEWLEKLESGKLSRLKEELARATGYPLKLIDLEFDFVAEVLNQENLVRILDVSLTGGAESLERLVELAPGERVRTMPAGPVLIIGSGNSIIPPLIPTTLSIVTGNFTILRPSITNIKAVQEVYSPLQNLPNDDPLRRALMVGYYAHESRNLKTLLEKAPLGVVNYWGGEPGRTLVAHMLAVNPYRPRFIVNGPMTGFAIIDSEHVDQQTAERLALEMILYEQQLCNSPTQAALIGPRHEAIQFAEMLASALEKIGQEYYLQSETLPYALFVLIRSLELAGAKVLASTDPRNPWTIVVSENDSALAKLPKDALLPLHYRRRFIEIVAVQNTKEALALIETLPKNPAYQGVDKVQTIAIALTPDKIAEIEKNLHRLGVYRVVPLGESYLRTPLEPYDGLYLPQAFTYTVYLRVR</sequence>
<dbReference type="EMBL" id="CP009961">
    <property type="protein sequence ID" value="AKG38519.1"/>
    <property type="molecule type" value="Genomic_DNA"/>
</dbReference>
<dbReference type="InterPro" id="IPR016162">
    <property type="entry name" value="Ald_DH_N"/>
</dbReference>
<dbReference type="GeneID" id="25401245"/>
<dbReference type="GO" id="GO:0003995">
    <property type="term" value="F:acyl-CoA dehydrogenase activity"/>
    <property type="evidence" value="ECO:0007669"/>
    <property type="project" value="InterPro"/>
</dbReference>
<gene>
    <name evidence="8" type="ORF">MA03_03400</name>
</gene>
<evidence type="ECO:0000256" key="7">
    <source>
        <dbReference type="ARBA" id="ARBA00049412"/>
    </source>
</evidence>
<comment type="function">
    <text evidence="1">LuxC is the fatty acid reductase enzyme responsible for synthesis of the aldehyde substrate for the luminescent reaction catalyzed by luciferase.</text>
</comment>
<evidence type="ECO:0000256" key="5">
    <source>
        <dbReference type="ARBA" id="ARBA00022857"/>
    </source>
</evidence>
<dbReference type="UniPathway" id="UPA00569"/>
<keyword evidence="9" id="KW-1185">Reference proteome</keyword>
<dbReference type="PATRIC" id="fig|1550241.5.peg.720"/>
<keyword evidence="6" id="KW-0455">Luminescence</keyword>
<evidence type="ECO:0000313" key="8">
    <source>
        <dbReference type="EMBL" id="AKG38519.1"/>
    </source>
</evidence>
<organism evidence="8 9">
    <name type="scientific">Infirmifilum uzonense</name>
    <dbReference type="NCBI Taxonomy" id="1550241"/>
    <lineage>
        <taxon>Archaea</taxon>
        <taxon>Thermoproteota</taxon>
        <taxon>Thermoprotei</taxon>
        <taxon>Thermofilales</taxon>
        <taxon>Thermofilaceae</taxon>
        <taxon>Infirmifilum</taxon>
    </lineage>
</organism>
<dbReference type="SUPFAM" id="SSF53720">
    <property type="entry name" value="ALDH-like"/>
    <property type="match status" value="1"/>
</dbReference>
<dbReference type="OrthoDB" id="45594at2157"/>
<dbReference type="InterPro" id="IPR008670">
    <property type="entry name" value="CoA_reduct_LuxC"/>
</dbReference>
<dbReference type="AlphaFoldDB" id="A0A0F7FIA6"/>
<name>A0A0F7FIA6_9CREN</name>
<comment type="catalytic activity">
    <reaction evidence="7">
        <text>a long-chain fatty aldehyde + NADP(+) + CoA = a long-chain fatty acyl-CoA + NADPH + H(+)</text>
        <dbReference type="Rhea" id="RHEA:15437"/>
        <dbReference type="ChEBI" id="CHEBI:15378"/>
        <dbReference type="ChEBI" id="CHEBI:17176"/>
        <dbReference type="ChEBI" id="CHEBI:57287"/>
        <dbReference type="ChEBI" id="CHEBI:57783"/>
        <dbReference type="ChEBI" id="CHEBI:58349"/>
        <dbReference type="ChEBI" id="CHEBI:83139"/>
        <dbReference type="EC" id="1.2.1.50"/>
    </reaction>
</comment>
<accession>A0A0F7FIA6</accession>
<dbReference type="RefSeq" id="WP_052883930.1">
    <property type="nucleotide sequence ID" value="NZ_CP009961.1"/>
</dbReference>